<dbReference type="STRING" id="54.SAMN02745121_01146"/>
<reference evidence="2" key="1">
    <citation type="submission" date="2016-10" db="EMBL/GenBank/DDBJ databases">
        <authorList>
            <person name="Varghese N."/>
            <person name="Submissions S."/>
        </authorList>
    </citation>
    <scope>NUCLEOTIDE SEQUENCE [LARGE SCALE GENOMIC DNA]</scope>
    <source>
        <strain evidence="2">ATCC 25963</strain>
    </source>
</reference>
<evidence type="ECO:0000313" key="2">
    <source>
        <dbReference type="Proteomes" id="UP000199400"/>
    </source>
</evidence>
<name>A0A1I1UCP4_9BACT</name>
<dbReference type="Pfam" id="PF13419">
    <property type="entry name" value="HAD_2"/>
    <property type="match status" value="1"/>
</dbReference>
<dbReference type="SUPFAM" id="SSF56784">
    <property type="entry name" value="HAD-like"/>
    <property type="match status" value="1"/>
</dbReference>
<keyword evidence="1" id="KW-0378">Hydrolase</keyword>
<dbReference type="OrthoDB" id="7059729at2"/>
<protein>
    <submittedName>
        <fullName evidence="1">Putative hydrolase of the HAD superfamily</fullName>
    </submittedName>
</protein>
<dbReference type="Gene3D" id="3.40.50.1000">
    <property type="entry name" value="HAD superfamily/HAD-like"/>
    <property type="match status" value="1"/>
</dbReference>
<dbReference type="Proteomes" id="UP000199400">
    <property type="component" value="Unassembled WGS sequence"/>
</dbReference>
<dbReference type="RefSeq" id="WP_096329615.1">
    <property type="nucleotide sequence ID" value="NZ_FOMX01000003.1"/>
</dbReference>
<evidence type="ECO:0000313" key="1">
    <source>
        <dbReference type="EMBL" id="SFD68529.1"/>
    </source>
</evidence>
<dbReference type="InterPro" id="IPR023214">
    <property type="entry name" value="HAD_sf"/>
</dbReference>
<keyword evidence="2" id="KW-1185">Reference proteome</keyword>
<dbReference type="GO" id="GO:0016787">
    <property type="term" value="F:hydrolase activity"/>
    <property type="evidence" value="ECO:0007669"/>
    <property type="project" value="UniProtKB-KW"/>
</dbReference>
<dbReference type="InterPro" id="IPR041492">
    <property type="entry name" value="HAD_2"/>
</dbReference>
<gene>
    <name evidence="1" type="ORF">SAMN02745121_01146</name>
</gene>
<dbReference type="EMBL" id="FOMX01000003">
    <property type="protein sequence ID" value="SFD68529.1"/>
    <property type="molecule type" value="Genomic_DNA"/>
</dbReference>
<sequence>MKPAIIFDLDVCLARADEAGAQLYEPVFDAVRRANDGAVSDDDLERAFAESWRFPFDEVADRHRFTPAMRDAGFREFGRLEVTAPMRGYPDLHLLRTIPARRFLVTSGFRRLQESKVRALGIAGWFERVYIDAIDEPGPHGKEGVFRELLRAHELRADEVFVVGDNPDSEIAAGNRLGLTTVQILRPGVPRGPGAAHYVEGLAELDALVRRRGATP</sequence>
<proteinExistence type="predicted"/>
<accession>A0A1I1UCP4</accession>
<dbReference type="InterPro" id="IPR036412">
    <property type="entry name" value="HAD-like_sf"/>
</dbReference>
<dbReference type="AlphaFoldDB" id="A0A1I1UCP4"/>
<organism evidence="1 2">
    <name type="scientific">Nannocystis exedens</name>
    <dbReference type="NCBI Taxonomy" id="54"/>
    <lineage>
        <taxon>Bacteria</taxon>
        <taxon>Pseudomonadati</taxon>
        <taxon>Myxococcota</taxon>
        <taxon>Polyangia</taxon>
        <taxon>Nannocystales</taxon>
        <taxon>Nannocystaceae</taxon>
        <taxon>Nannocystis</taxon>
    </lineage>
</organism>